<dbReference type="EMBL" id="JAGYPJ010000001">
    <property type="protein sequence ID" value="MBS4198677.1"/>
    <property type="molecule type" value="Genomic_DNA"/>
</dbReference>
<name>A0A942YJK0_9BACI</name>
<protein>
    <recommendedName>
        <fullName evidence="1">DUF2268 domain-containing protein</fullName>
    </recommendedName>
</protein>
<dbReference type="InterPro" id="IPR018728">
    <property type="entry name" value="DUF2268"/>
</dbReference>
<gene>
    <name evidence="2" type="ORF">KHA93_03305</name>
</gene>
<comment type="caution">
    <text evidence="2">The sequence shown here is derived from an EMBL/GenBank/DDBJ whole genome shotgun (WGS) entry which is preliminary data.</text>
</comment>
<evidence type="ECO:0000313" key="2">
    <source>
        <dbReference type="EMBL" id="MBS4198677.1"/>
    </source>
</evidence>
<dbReference type="Proteomes" id="UP000682713">
    <property type="component" value="Unassembled WGS sequence"/>
</dbReference>
<sequence length="264" mass="31531">MMGVIETDKWLENYFNQPWELSRLVKPEVRDPEDFYEYLTKFGMYKPSRNAFYILNKLKEEKVWEKINNIYLNYRKKWKGPAVDIYIFPIQQQTSLFRRRNNGRSGLAFHNKLLLFISEGLNEKELEALFVHEYHHAARLSMIKKKESDYTLLDSILFEGFAELAVLNSCGKAYLAPWTKLYTKERLRNDFKRRYEPNFYLTRKDREHDDLLFGRRGVPFMLGYAVGYEIAKGYVRRNKITIHDTFAIQSEKVLSTNEFLEPSS</sequence>
<dbReference type="Pfam" id="PF10026">
    <property type="entry name" value="DUF2268"/>
    <property type="match status" value="1"/>
</dbReference>
<proteinExistence type="predicted"/>
<evidence type="ECO:0000259" key="1">
    <source>
        <dbReference type="Pfam" id="PF10026"/>
    </source>
</evidence>
<keyword evidence="3" id="KW-1185">Reference proteome</keyword>
<accession>A0A942YJK0</accession>
<reference evidence="2 3" key="1">
    <citation type="submission" date="2021-05" db="EMBL/GenBank/DDBJ databases">
        <title>Novel Bacillus species.</title>
        <authorList>
            <person name="Liu G."/>
        </authorList>
    </citation>
    <scope>NUCLEOTIDE SEQUENCE [LARGE SCALE GENOMIC DNA]</scope>
    <source>
        <strain evidence="2 3">FJAT-49732</strain>
    </source>
</reference>
<feature type="domain" description="DUF2268" evidence="1">
    <location>
        <begin position="63"/>
        <end position="254"/>
    </location>
</feature>
<dbReference type="RefSeq" id="WP_213109414.1">
    <property type="nucleotide sequence ID" value="NZ_JAGYPJ010000001.1"/>
</dbReference>
<organism evidence="2 3">
    <name type="scientific">Lederbergia citrisecunda</name>
    <dbReference type="NCBI Taxonomy" id="2833583"/>
    <lineage>
        <taxon>Bacteria</taxon>
        <taxon>Bacillati</taxon>
        <taxon>Bacillota</taxon>
        <taxon>Bacilli</taxon>
        <taxon>Bacillales</taxon>
        <taxon>Bacillaceae</taxon>
        <taxon>Lederbergia</taxon>
    </lineage>
</organism>
<dbReference type="AlphaFoldDB" id="A0A942YJK0"/>
<evidence type="ECO:0000313" key="3">
    <source>
        <dbReference type="Proteomes" id="UP000682713"/>
    </source>
</evidence>